<evidence type="ECO:0000313" key="2">
    <source>
        <dbReference type="Proteomes" id="UP000004277"/>
    </source>
</evidence>
<sequence>MSWLKSGKKRLMAIDPATVSTVLSVLPTIFEQANKTIEKYKASRRKEAGGDAGSGTTPEARLAELETTVMQQAQSLKLLAEQHAETIAAIQAESRQLRKHLKIAVGLAIGAGVLAASSLIVVFNLLR</sequence>
<comment type="caution">
    <text evidence="1">The sequence shown here is derived from an EMBL/GenBank/DDBJ whole genome shotgun (WGS) entry which is preliminary data.</text>
</comment>
<accession>A0ACD3SRK2</accession>
<reference evidence="1" key="1">
    <citation type="submission" date="2019-05" db="EMBL/GenBank/DDBJ databases">
        <title>Revised genome assembly of Burkholderiaceae (previously Ralstonia) sp. PBA.</title>
        <authorList>
            <person name="Gan H.M."/>
        </authorList>
    </citation>
    <scope>NUCLEOTIDE SEQUENCE</scope>
    <source>
        <strain evidence="1">PBA</strain>
    </source>
</reference>
<organism evidence="1 2">
    <name type="scientific">Imbroritus primus</name>
    <dbReference type="NCBI Taxonomy" id="3058603"/>
    <lineage>
        <taxon>Bacteria</taxon>
        <taxon>Pseudomonadati</taxon>
        <taxon>Pseudomonadota</taxon>
        <taxon>Betaproteobacteria</taxon>
        <taxon>Burkholderiales</taxon>
        <taxon>Burkholderiaceae</taxon>
        <taxon>Imbroritus</taxon>
    </lineage>
</organism>
<name>A0ACD3SRK2_9BURK</name>
<keyword evidence="2" id="KW-1185">Reference proteome</keyword>
<dbReference type="Proteomes" id="UP000004277">
    <property type="component" value="Unassembled WGS sequence"/>
</dbReference>
<protein>
    <submittedName>
        <fullName evidence="1">Uncharacterized protein</fullName>
    </submittedName>
</protein>
<proteinExistence type="predicted"/>
<dbReference type="EMBL" id="AKCV02000015">
    <property type="protein sequence ID" value="TMS58861.1"/>
    <property type="molecule type" value="Genomic_DNA"/>
</dbReference>
<gene>
    <name evidence="1" type="ORF">MW7_009180</name>
</gene>
<evidence type="ECO:0000313" key="1">
    <source>
        <dbReference type="EMBL" id="TMS58861.1"/>
    </source>
</evidence>